<dbReference type="PANTHER" id="PTHR10314">
    <property type="entry name" value="CYSTATHIONINE BETA-SYNTHASE"/>
    <property type="match status" value="1"/>
</dbReference>
<keyword evidence="9" id="KW-0198">Cysteine biosynthesis</keyword>
<comment type="caution">
    <text evidence="14">The sequence shown here is derived from an EMBL/GenBank/DDBJ whole genome shotgun (WGS) entry which is preliminary data.</text>
</comment>
<dbReference type="GO" id="GO:0006535">
    <property type="term" value="P:cysteine biosynthetic process from serine"/>
    <property type="evidence" value="ECO:0007669"/>
    <property type="project" value="InterPro"/>
</dbReference>
<dbReference type="InterPro" id="IPR001926">
    <property type="entry name" value="TrpB-like_PALP"/>
</dbReference>
<accession>A0A327WST0</accession>
<comment type="cofactor">
    <cofactor evidence="1">
        <name>pyridoxal 5'-phosphate</name>
        <dbReference type="ChEBI" id="CHEBI:597326"/>
    </cofactor>
</comment>
<organism evidence="14 16">
    <name type="scientific">Aliidiomarina maris</name>
    <dbReference type="NCBI Taxonomy" id="531312"/>
    <lineage>
        <taxon>Bacteria</taxon>
        <taxon>Pseudomonadati</taxon>
        <taxon>Pseudomonadota</taxon>
        <taxon>Gammaproteobacteria</taxon>
        <taxon>Alteromonadales</taxon>
        <taxon>Idiomarinaceae</taxon>
        <taxon>Aliidiomarina</taxon>
    </lineage>
</organism>
<dbReference type="InterPro" id="IPR001216">
    <property type="entry name" value="P-phosphate_BS"/>
</dbReference>
<dbReference type="InterPro" id="IPR000634">
    <property type="entry name" value="Ser/Thr_deHydtase_PyrdxlP-BS"/>
</dbReference>
<dbReference type="PROSITE" id="PS00901">
    <property type="entry name" value="CYS_SYNTHASE"/>
    <property type="match status" value="1"/>
</dbReference>
<evidence type="ECO:0000256" key="4">
    <source>
        <dbReference type="ARBA" id="ARBA00012681"/>
    </source>
</evidence>
<comment type="similarity">
    <text evidence="3">Belongs to the cysteine synthase/cystathionine beta-synthase family.</text>
</comment>
<proteinExistence type="inferred from homology"/>
<dbReference type="CDD" id="cd01561">
    <property type="entry name" value="CBS_like"/>
    <property type="match status" value="1"/>
</dbReference>
<evidence type="ECO:0000313" key="15">
    <source>
        <dbReference type="EMBL" id="RUO22745.1"/>
    </source>
</evidence>
<evidence type="ECO:0000256" key="10">
    <source>
        <dbReference type="ARBA" id="ARBA00030296"/>
    </source>
</evidence>
<keyword evidence="7" id="KW-0808">Transferase</keyword>
<dbReference type="Gene3D" id="3.40.50.1100">
    <property type="match status" value="2"/>
</dbReference>
<dbReference type="AlphaFoldDB" id="A0A327WST0"/>
<evidence type="ECO:0000259" key="13">
    <source>
        <dbReference type="Pfam" id="PF00291"/>
    </source>
</evidence>
<evidence type="ECO:0000313" key="17">
    <source>
        <dbReference type="Proteomes" id="UP000287865"/>
    </source>
</evidence>
<dbReference type="NCBIfam" id="NF007989">
    <property type="entry name" value="PRK10717.1"/>
    <property type="match status" value="1"/>
</dbReference>
<keyword evidence="8" id="KW-0663">Pyridoxal phosphate</keyword>
<feature type="domain" description="Tryptophan synthase beta chain-like PALP" evidence="13">
    <location>
        <begin position="12"/>
        <end position="304"/>
    </location>
</feature>
<evidence type="ECO:0000313" key="16">
    <source>
        <dbReference type="Proteomes" id="UP000249203"/>
    </source>
</evidence>
<dbReference type="EMBL" id="PIPK01000010">
    <property type="protein sequence ID" value="RUO22745.1"/>
    <property type="molecule type" value="Genomic_DNA"/>
</dbReference>
<reference evidence="14 16" key="2">
    <citation type="submission" date="2018-06" db="EMBL/GenBank/DDBJ databases">
        <title>Genomic Encyclopedia of Type Strains, Phase III (KMG-III): the genomes of soil and plant-associated and newly described type strains.</title>
        <authorList>
            <person name="Whitman W."/>
        </authorList>
    </citation>
    <scope>NUCLEOTIDE SEQUENCE [LARGE SCALE GENOMIC DNA]</scope>
    <source>
        <strain evidence="14 16">CGMCC 1.15366</strain>
    </source>
</reference>
<dbReference type="EMBL" id="QLMD01000010">
    <property type="protein sequence ID" value="RAJ95364.1"/>
    <property type="molecule type" value="Genomic_DNA"/>
</dbReference>
<keyword evidence="6" id="KW-0028">Amino-acid biosynthesis</keyword>
<dbReference type="Proteomes" id="UP000249203">
    <property type="component" value="Unassembled WGS sequence"/>
</dbReference>
<dbReference type="EC" id="2.5.1.47" evidence="4"/>
<evidence type="ECO:0000256" key="3">
    <source>
        <dbReference type="ARBA" id="ARBA00007103"/>
    </source>
</evidence>
<sequence>MQKLTRFEHQAQMIGRTDMLKIRSLSALCKSDIFLKCEFQNPGGSIKDRAAKQMVDDALASGALRPGMTIVEGTAGNTGIGLAVVAKAYGLNLLVVMPNDQTVEKTRMIGLHGATLHAVDPVPFKNPAHFYHTARRMAEENPDYWWANQFENTSNMRAHYSHTGPEIYQQLDGQVDILVSVSGTGGTIAGNSRYLKEQNAATEVWLADPDGSGSLEFLRSGEYKSQGSSMTEGIGIMRRVENFRQAQIDYAVNLPDSDLIAIADYVRREDGIVLGSSSALNVAAAFFAALQRPAGQRIVTFACDAGERSSSKLYNPDYLQQRGLDPQPKPIDALMRDYQASAHKVVKVTRDYRN</sequence>
<evidence type="ECO:0000313" key="14">
    <source>
        <dbReference type="EMBL" id="RAJ95364.1"/>
    </source>
</evidence>
<evidence type="ECO:0000256" key="7">
    <source>
        <dbReference type="ARBA" id="ARBA00022679"/>
    </source>
</evidence>
<dbReference type="SUPFAM" id="SSF53686">
    <property type="entry name" value="Tryptophan synthase beta subunit-like PLP-dependent enzymes"/>
    <property type="match status" value="1"/>
</dbReference>
<dbReference type="InterPro" id="IPR036052">
    <property type="entry name" value="TrpB-like_PALP_sf"/>
</dbReference>
<dbReference type="Proteomes" id="UP000287865">
    <property type="component" value="Unassembled WGS sequence"/>
</dbReference>
<dbReference type="GO" id="GO:0004124">
    <property type="term" value="F:cysteine synthase activity"/>
    <property type="evidence" value="ECO:0007669"/>
    <property type="project" value="UniProtKB-EC"/>
</dbReference>
<name>A0A327WST0_9GAMM</name>
<dbReference type="Pfam" id="PF00291">
    <property type="entry name" value="PALP"/>
    <property type="match status" value="1"/>
</dbReference>
<evidence type="ECO:0000256" key="6">
    <source>
        <dbReference type="ARBA" id="ARBA00022605"/>
    </source>
</evidence>
<evidence type="ECO:0000256" key="12">
    <source>
        <dbReference type="ARBA" id="ARBA00047931"/>
    </source>
</evidence>
<dbReference type="PROSITE" id="PS00165">
    <property type="entry name" value="DEHYDRATASE_SER_THR"/>
    <property type="match status" value="1"/>
</dbReference>
<gene>
    <name evidence="14" type="ORF">B0I24_11047</name>
    <name evidence="15" type="ORF">CWE07_10800</name>
</gene>
<dbReference type="GO" id="GO:0030170">
    <property type="term" value="F:pyridoxal phosphate binding"/>
    <property type="evidence" value="ECO:0007669"/>
    <property type="project" value="InterPro"/>
</dbReference>
<evidence type="ECO:0000256" key="1">
    <source>
        <dbReference type="ARBA" id="ARBA00001933"/>
    </source>
</evidence>
<evidence type="ECO:0000256" key="8">
    <source>
        <dbReference type="ARBA" id="ARBA00022898"/>
    </source>
</evidence>
<comment type="pathway">
    <text evidence="2">Amino-acid biosynthesis; L-cysteine biosynthesis; L-cysteine from L-serine: step 2/2.</text>
</comment>
<evidence type="ECO:0000256" key="9">
    <source>
        <dbReference type="ARBA" id="ARBA00023192"/>
    </source>
</evidence>
<protein>
    <recommendedName>
        <fullName evidence="5">Cysteine synthase</fullName>
        <ecNumber evidence="4">2.5.1.47</ecNumber>
    </recommendedName>
    <alternativeName>
        <fullName evidence="10">O-acetylserine (thiol)-lyase</fullName>
    </alternativeName>
    <alternativeName>
        <fullName evidence="11">O-acetylserine sulfhydrylase</fullName>
    </alternativeName>
</protein>
<evidence type="ECO:0000256" key="2">
    <source>
        <dbReference type="ARBA" id="ARBA00004962"/>
    </source>
</evidence>
<reference evidence="15 17" key="1">
    <citation type="journal article" date="2018" name="Front. Microbiol.">
        <title>Genome-Based Analysis Reveals the Taxonomy and Diversity of the Family Idiomarinaceae.</title>
        <authorList>
            <person name="Liu Y."/>
            <person name="Lai Q."/>
            <person name="Shao Z."/>
        </authorList>
    </citation>
    <scope>NUCLEOTIDE SEQUENCE [LARGE SCALE GENOMIC DNA]</scope>
    <source>
        <strain evidence="15 17">CF12-14</strain>
    </source>
</reference>
<dbReference type="RefSeq" id="WP_111569879.1">
    <property type="nucleotide sequence ID" value="NZ_PIPK01000010.1"/>
</dbReference>
<dbReference type="OrthoDB" id="9805733at2"/>
<comment type="catalytic activity">
    <reaction evidence="12">
        <text>O-acetyl-L-serine + hydrogen sulfide = L-cysteine + acetate</text>
        <dbReference type="Rhea" id="RHEA:14829"/>
        <dbReference type="ChEBI" id="CHEBI:29919"/>
        <dbReference type="ChEBI" id="CHEBI:30089"/>
        <dbReference type="ChEBI" id="CHEBI:35235"/>
        <dbReference type="ChEBI" id="CHEBI:58340"/>
        <dbReference type="EC" id="2.5.1.47"/>
    </reaction>
</comment>
<evidence type="ECO:0000256" key="11">
    <source>
        <dbReference type="ARBA" id="ARBA00033075"/>
    </source>
</evidence>
<dbReference type="FunFam" id="3.40.50.1100:FF:000016">
    <property type="entry name" value="Cysteine synthase A"/>
    <property type="match status" value="1"/>
</dbReference>
<evidence type="ECO:0000256" key="5">
    <source>
        <dbReference type="ARBA" id="ARBA00019371"/>
    </source>
</evidence>
<dbReference type="InterPro" id="IPR050214">
    <property type="entry name" value="Cys_Synth/Cystath_Beta-Synth"/>
</dbReference>
<keyword evidence="17" id="KW-1185">Reference proteome</keyword>